<dbReference type="FunFam" id="3.20.20.70:FF:000037">
    <property type="entry name" value="Tryptophan synthase alpha chain"/>
    <property type="match status" value="1"/>
</dbReference>
<dbReference type="OrthoDB" id="9804578at2"/>
<organism evidence="11 12">
    <name type="scientific">Thermanaerovibrio velox DSM 12556</name>
    <dbReference type="NCBI Taxonomy" id="926567"/>
    <lineage>
        <taxon>Bacteria</taxon>
        <taxon>Thermotogati</taxon>
        <taxon>Synergistota</taxon>
        <taxon>Synergistia</taxon>
        <taxon>Synergistales</taxon>
        <taxon>Synergistaceae</taxon>
        <taxon>Thermanaerovibrio</taxon>
    </lineage>
</organism>
<dbReference type="SUPFAM" id="SSF51366">
    <property type="entry name" value="Ribulose-phoshate binding barrel"/>
    <property type="match status" value="1"/>
</dbReference>
<evidence type="ECO:0000256" key="4">
    <source>
        <dbReference type="ARBA" id="ARBA00022605"/>
    </source>
</evidence>
<dbReference type="PROSITE" id="PS00167">
    <property type="entry name" value="TRP_SYNTHASE_ALPHA"/>
    <property type="match status" value="1"/>
</dbReference>
<protein>
    <recommendedName>
        <fullName evidence="9">Tryptophan synthase alpha chain</fullName>
        <ecNumber evidence="9">4.2.1.20</ecNumber>
    </recommendedName>
</protein>
<name>H0UP91_9BACT</name>
<evidence type="ECO:0000256" key="10">
    <source>
        <dbReference type="RuleBase" id="RU003662"/>
    </source>
</evidence>
<evidence type="ECO:0000256" key="2">
    <source>
        <dbReference type="ARBA" id="ARBA00004733"/>
    </source>
</evidence>
<gene>
    <name evidence="9" type="primary">trpA</name>
    <name evidence="11" type="ORF">TheveDRAFT_0334</name>
</gene>
<evidence type="ECO:0000256" key="5">
    <source>
        <dbReference type="ARBA" id="ARBA00022822"/>
    </source>
</evidence>
<comment type="subunit">
    <text evidence="3 9">Tetramer of two alpha and two beta chains.</text>
</comment>
<dbReference type="Proteomes" id="UP000005730">
    <property type="component" value="Chromosome"/>
</dbReference>
<dbReference type="CDD" id="cd04724">
    <property type="entry name" value="Tryptophan_synthase_alpha"/>
    <property type="match status" value="1"/>
</dbReference>
<dbReference type="InterPro" id="IPR013785">
    <property type="entry name" value="Aldolase_TIM"/>
</dbReference>
<evidence type="ECO:0000256" key="6">
    <source>
        <dbReference type="ARBA" id="ARBA00023141"/>
    </source>
</evidence>
<dbReference type="EC" id="4.2.1.20" evidence="9"/>
<evidence type="ECO:0000256" key="3">
    <source>
        <dbReference type="ARBA" id="ARBA00011270"/>
    </source>
</evidence>
<evidence type="ECO:0000256" key="1">
    <source>
        <dbReference type="ARBA" id="ARBA00003365"/>
    </source>
</evidence>
<dbReference type="AlphaFoldDB" id="H0UP91"/>
<evidence type="ECO:0000256" key="8">
    <source>
        <dbReference type="ARBA" id="ARBA00049047"/>
    </source>
</evidence>
<dbReference type="GO" id="GO:0005829">
    <property type="term" value="C:cytosol"/>
    <property type="evidence" value="ECO:0007669"/>
    <property type="project" value="TreeGrafter"/>
</dbReference>
<accession>H0UP91</accession>
<proteinExistence type="inferred from homology"/>
<comment type="function">
    <text evidence="1 9">The alpha subunit is responsible for the aldol cleavage of indoleglycerol phosphate to indole and glyceraldehyde 3-phosphate.</text>
</comment>
<keyword evidence="5 9" id="KW-0822">Tryptophan biosynthesis</keyword>
<dbReference type="PANTHER" id="PTHR43406:SF1">
    <property type="entry name" value="TRYPTOPHAN SYNTHASE ALPHA CHAIN, CHLOROPLASTIC"/>
    <property type="match status" value="1"/>
</dbReference>
<comment type="pathway">
    <text evidence="2 9">Amino-acid biosynthesis; L-tryptophan biosynthesis; L-tryptophan from chorismate: step 5/5.</text>
</comment>
<feature type="active site" description="Proton acceptor" evidence="9">
    <location>
        <position position="44"/>
    </location>
</feature>
<dbReference type="GO" id="GO:0004834">
    <property type="term" value="F:tryptophan synthase activity"/>
    <property type="evidence" value="ECO:0007669"/>
    <property type="project" value="UniProtKB-UniRule"/>
</dbReference>
<dbReference type="RefSeq" id="WP_006582998.1">
    <property type="nucleotide sequence ID" value="NZ_CM001377.1"/>
</dbReference>
<keyword evidence="7 9" id="KW-0456">Lyase</keyword>
<sequence>MNSLKKTFENRKALIAFVMAGDPDINTSADICSTLESSGADILELGIPFSDPLADGPIIQASGQRSLRRGTTLASVLDLAETLRNSVKVPLLLMGYVNPILRYGYERFARRAAEAGIDGVIVADLPFDEGKGLRTALDREGLINIPMVSPNSPEKRLQEMGRDAKGFVYCVSMLGTTGSHKDLHEDMEGYLRRVRRHFSIPTVVGFGIKDPERAQRAAALAEGVVVGSAIMDLVSKHQEDKERLLEEVRHLTSKMRAVLGP</sequence>
<evidence type="ECO:0000313" key="12">
    <source>
        <dbReference type="Proteomes" id="UP000005730"/>
    </source>
</evidence>
<dbReference type="Pfam" id="PF00290">
    <property type="entry name" value="Trp_syntA"/>
    <property type="match status" value="1"/>
</dbReference>
<dbReference type="HOGENOM" id="CLU_016734_0_2_0"/>
<dbReference type="STRING" id="926567.TheveDRAFT_0334"/>
<evidence type="ECO:0000313" key="11">
    <source>
        <dbReference type="EMBL" id="EHM09504.1"/>
    </source>
</evidence>
<dbReference type="Gene3D" id="3.20.20.70">
    <property type="entry name" value="Aldolase class I"/>
    <property type="match status" value="1"/>
</dbReference>
<keyword evidence="6 9" id="KW-0057">Aromatic amino acid biosynthesis</keyword>
<evidence type="ECO:0000256" key="9">
    <source>
        <dbReference type="HAMAP-Rule" id="MF_00131"/>
    </source>
</evidence>
<evidence type="ECO:0000256" key="7">
    <source>
        <dbReference type="ARBA" id="ARBA00023239"/>
    </source>
</evidence>
<reference evidence="11 12" key="1">
    <citation type="submission" date="2011-10" db="EMBL/GenBank/DDBJ databases">
        <title>The Noncontiguous Finished genome of Thermanaerovibrio velox DSM 12556.</title>
        <authorList>
            <consortium name="US DOE Joint Genome Institute (JGI-PGF)"/>
            <person name="Lucas S."/>
            <person name="Copeland A."/>
            <person name="Lapidus A."/>
            <person name="Glavina del Rio T."/>
            <person name="Dalin E."/>
            <person name="Tice H."/>
            <person name="Bruce D."/>
            <person name="Goodwin L."/>
            <person name="Pitluck S."/>
            <person name="Peters L."/>
            <person name="Mikhailova N."/>
            <person name="Teshima H."/>
            <person name="Kyrpides N."/>
            <person name="Mavromatis K."/>
            <person name="Ivanova N."/>
            <person name="Markowitz V."/>
            <person name="Cheng J.-F."/>
            <person name="Hugenholtz P."/>
            <person name="Woyke T."/>
            <person name="Wu D."/>
            <person name="Spring S."/>
            <person name="Brambilla E.-M."/>
            <person name="Klenk H.-P."/>
            <person name="Eisen J.A."/>
        </authorList>
    </citation>
    <scope>NUCLEOTIDE SEQUENCE [LARGE SCALE GENOMIC DNA]</scope>
    <source>
        <strain evidence="11 12">DSM 12556</strain>
    </source>
</reference>
<dbReference type="eggNOG" id="COG0159">
    <property type="taxonomic scope" value="Bacteria"/>
</dbReference>
<dbReference type="InterPro" id="IPR018204">
    <property type="entry name" value="Trp_synthase_alpha_AS"/>
</dbReference>
<dbReference type="HAMAP" id="MF_00131">
    <property type="entry name" value="Trp_synth_alpha"/>
    <property type="match status" value="1"/>
</dbReference>
<comment type="similarity">
    <text evidence="9 10">Belongs to the TrpA family.</text>
</comment>
<dbReference type="NCBIfam" id="TIGR00262">
    <property type="entry name" value="trpA"/>
    <property type="match status" value="1"/>
</dbReference>
<dbReference type="InterPro" id="IPR011060">
    <property type="entry name" value="RibuloseP-bd_barrel"/>
</dbReference>
<dbReference type="UniPathway" id="UPA00035">
    <property type="reaction ID" value="UER00044"/>
</dbReference>
<keyword evidence="4 9" id="KW-0028">Amino-acid biosynthesis</keyword>
<comment type="catalytic activity">
    <reaction evidence="8 9">
        <text>(1S,2R)-1-C-(indol-3-yl)glycerol 3-phosphate + L-serine = D-glyceraldehyde 3-phosphate + L-tryptophan + H2O</text>
        <dbReference type="Rhea" id="RHEA:10532"/>
        <dbReference type="ChEBI" id="CHEBI:15377"/>
        <dbReference type="ChEBI" id="CHEBI:33384"/>
        <dbReference type="ChEBI" id="CHEBI:57912"/>
        <dbReference type="ChEBI" id="CHEBI:58866"/>
        <dbReference type="ChEBI" id="CHEBI:59776"/>
        <dbReference type="EC" id="4.2.1.20"/>
    </reaction>
</comment>
<feature type="active site" description="Proton acceptor" evidence="9">
    <location>
        <position position="55"/>
    </location>
</feature>
<keyword evidence="12" id="KW-1185">Reference proteome</keyword>
<dbReference type="EMBL" id="CM001377">
    <property type="protein sequence ID" value="EHM09504.1"/>
    <property type="molecule type" value="Genomic_DNA"/>
</dbReference>
<dbReference type="PANTHER" id="PTHR43406">
    <property type="entry name" value="TRYPTOPHAN SYNTHASE, ALPHA CHAIN"/>
    <property type="match status" value="1"/>
</dbReference>
<dbReference type="InterPro" id="IPR002028">
    <property type="entry name" value="Trp_synthase_suA"/>
</dbReference>